<dbReference type="InterPro" id="IPR041957">
    <property type="entry name" value="CT_Nitrate-R-NapA-like"/>
</dbReference>
<proteinExistence type="inferred from homology"/>
<dbReference type="InterPro" id="IPR009010">
    <property type="entry name" value="Asp_de-COase-like_dom_sf"/>
</dbReference>
<feature type="domain" description="4Fe-4S Mo/W bis-MGD-type" evidence="11">
    <location>
        <begin position="6"/>
        <end position="62"/>
    </location>
</feature>
<dbReference type="InterPro" id="IPR050123">
    <property type="entry name" value="Prok_molybdopt-oxidoreductase"/>
</dbReference>
<dbReference type="PANTHER" id="PTHR43105:SF9">
    <property type="entry name" value="NADPH-FE(3+) OXIDOREDUCTASE SUBUNIT ALPHA"/>
    <property type="match status" value="1"/>
</dbReference>
<dbReference type="PROSITE" id="PS51669">
    <property type="entry name" value="4FE4S_MOW_BIS_MGD"/>
    <property type="match status" value="1"/>
</dbReference>
<comment type="similarity">
    <text evidence="3">Belongs to the prokaryotic molybdopterin-containing oxidoreductase family. NasA/NapA/NarB subfamily.</text>
</comment>
<dbReference type="Pfam" id="PF00384">
    <property type="entry name" value="Molybdopterin"/>
    <property type="match status" value="1"/>
</dbReference>
<accession>A0ABU1BGV2</accession>
<gene>
    <name evidence="12" type="ORF">RC083_19245</name>
</gene>
<evidence type="ECO:0000313" key="12">
    <source>
        <dbReference type="EMBL" id="MDQ9093711.1"/>
    </source>
</evidence>
<evidence type="ECO:0000256" key="5">
    <source>
        <dbReference type="ARBA" id="ARBA00022505"/>
    </source>
</evidence>
<evidence type="ECO:0000256" key="4">
    <source>
        <dbReference type="ARBA" id="ARBA00022485"/>
    </source>
</evidence>
<dbReference type="Gene3D" id="2.20.25.90">
    <property type="entry name" value="ADC-like domains"/>
    <property type="match status" value="1"/>
</dbReference>
<dbReference type="SUPFAM" id="SSF50692">
    <property type="entry name" value="ADC-like"/>
    <property type="match status" value="1"/>
</dbReference>
<dbReference type="Gene3D" id="3.40.228.10">
    <property type="entry name" value="Dimethylsulfoxide Reductase, domain 2"/>
    <property type="match status" value="1"/>
</dbReference>
<name>A0ABU1BGV2_PSEHA</name>
<keyword evidence="7" id="KW-0560">Oxidoreductase</keyword>
<dbReference type="InterPro" id="IPR041854">
    <property type="entry name" value="BFD-like_2Fe2S-bd_dom_sf"/>
</dbReference>
<dbReference type="Gene3D" id="3.40.50.740">
    <property type="match status" value="1"/>
</dbReference>
<evidence type="ECO:0000259" key="11">
    <source>
        <dbReference type="PROSITE" id="PS51669"/>
    </source>
</evidence>
<dbReference type="Gene3D" id="2.40.40.20">
    <property type="match status" value="1"/>
</dbReference>
<dbReference type="SMART" id="SM00926">
    <property type="entry name" value="Molybdop_Fe4S4"/>
    <property type="match status" value="1"/>
</dbReference>
<dbReference type="Pfam" id="PF04879">
    <property type="entry name" value="Molybdop_Fe4S4"/>
    <property type="match status" value="1"/>
</dbReference>
<dbReference type="PANTHER" id="PTHR43105">
    <property type="entry name" value="RESPIRATORY NITRATE REDUCTASE"/>
    <property type="match status" value="1"/>
</dbReference>
<evidence type="ECO:0000256" key="3">
    <source>
        <dbReference type="ARBA" id="ARBA00008747"/>
    </source>
</evidence>
<keyword evidence="6" id="KW-0479">Metal-binding</keyword>
<evidence type="ECO:0000256" key="2">
    <source>
        <dbReference type="ARBA" id="ARBA00001966"/>
    </source>
</evidence>
<dbReference type="CDD" id="cd02791">
    <property type="entry name" value="MopB_CT_Nitrate-R-NapA-like"/>
    <property type="match status" value="1"/>
</dbReference>
<dbReference type="EMBL" id="JAVIFY010000019">
    <property type="protein sequence ID" value="MDQ9093711.1"/>
    <property type="molecule type" value="Genomic_DNA"/>
</dbReference>
<sequence length="897" mass="99005">MTTLKESLIQTTCAYCGVGCGVDVALTDNQPSLLEGMPEHPANYGRLCVKGTHLLDTISNDNRLTAPEINNKQVSWSEASHYVASEFGKIIAEHGPDAVAFYVSGQLLTEDYYIANKLMKGYIGSANIDTNSRLCMSSAVAGYKRAFGEDVVPCDYEDLEHTELLILIGSNAAWTHPVLYQRIARAKRMNPNMKVVVIDPRRTDSAELADRFLQIKPGTDAALYNGLLRYLADNQQLDNDFIEQHCDDFASALAAVQPWTIAAVARYCELDTHLLSQFYSEFANSASAISFYSMGINQSTSGVDKCNAIINAHLASGKLLKKGSGPFSITGQPNAMGGREVGGLANQLAAHLEINNVQHQSLVKRFWQSPTIATQEGAKALDMFDAIRDGKIKAVWIMGTNPMVSLPNTHEIAKALTACELVVVSDCVASNDTLEYAHVKLPSTGWGEKEGTVTNSERRISRQRAIIAPFAEAKNDWQILCDVAKKMGFNGFDFTQPSEIFDEWARLTSFENNGTRQLNLSALVGMSTRKYNALRPIQWPCIANDSYQYGQVFSQNQFSTANKKARFIAITPQLPKQVTSTEYPLVMNSGRIRDQWHTMTRTGKSATLSSHITRPYIEIHPQDASQLGINNDDLVQAISKVGDVIANAKVTDSLRAGECFMPIHWNQQFASSANVGKLYATIADPISGQPETKFTAIKLLPVTFSQYMNVFVAKQCSCHANVTSHSDYWLKVNASNCSQYQLAFNDAVPDILHWCQQISGIKGQWSGFYEGTTQRIQCIANGRLVFVAMISDTQVTTSIEWINHLFSEPALNFTQLQSLLTATPDEEFSQGRQICSCFKVREKPIIDAIKAGTHRVDELGQQLKCGTNCGSCKTELSQLIKRHALAKGQQIDVLITV</sequence>
<comment type="cofactor">
    <cofactor evidence="1">
        <name>Mo-bis(molybdopterin guanine dinucleotide)</name>
        <dbReference type="ChEBI" id="CHEBI:60539"/>
    </cofactor>
</comment>
<dbReference type="InterPro" id="IPR006963">
    <property type="entry name" value="Mopterin_OxRdtase_4Fe-4S_dom"/>
</dbReference>
<keyword evidence="13" id="KW-1185">Reference proteome</keyword>
<dbReference type="Pfam" id="PF04324">
    <property type="entry name" value="Fer2_BFD"/>
    <property type="match status" value="1"/>
</dbReference>
<keyword evidence="10" id="KW-0534">Nitrate assimilation</keyword>
<evidence type="ECO:0000313" key="13">
    <source>
        <dbReference type="Proteomes" id="UP001226574"/>
    </source>
</evidence>
<dbReference type="CDD" id="cd02754">
    <property type="entry name" value="MopB_Nitrate-R-NapA-like"/>
    <property type="match status" value="1"/>
</dbReference>
<keyword evidence="8" id="KW-0408">Iron</keyword>
<dbReference type="SUPFAM" id="SSF53706">
    <property type="entry name" value="Formate dehydrogenase/DMSO reductase, domains 1-3"/>
    <property type="match status" value="1"/>
</dbReference>
<dbReference type="InterPro" id="IPR007419">
    <property type="entry name" value="BFD-like_2Fe2S-bd_dom"/>
</dbReference>
<evidence type="ECO:0000256" key="6">
    <source>
        <dbReference type="ARBA" id="ARBA00022723"/>
    </source>
</evidence>
<keyword evidence="9" id="KW-0411">Iron-sulfur</keyword>
<dbReference type="Gene3D" id="1.10.10.1100">
    <property type="entry name" value="BFD-like [2Fe-2S]-binding domain"/>
    <property type="match status" value="1"/>
</dbReference>
<dbReference type="Pfam" id="PF01568">
    <property type="entry name" value="Molydop_binding"/>
    <property type="match status" value="1"/>
</dbReference>
<evidence type="ECO:0000256" key="8">
    <source>
        <dbReference type="ARBA" id="ARBA00023004"/>
    </source>
</evidence>
<evidence type="ECO:0000256" key="9">
    <source>
        <dbReference type="ARBA" id="ARBA00023014"/>
    </source>
</evidence>
<evidence type="ECO:0000256" key="1">
    <source>
        <dbReference type="ARBA" id="ARBA00001942"/>
    </source>
</evidence>
<evidence type="ECO:0000256" key="10">
    <source>
        <dbReference type="ARBA" id="ARBA00023063"/>
    </source>
</evidence>
<reference evidence="12 13" key="1">
    <citation type="submission" date="2023-08" db="EMBL/GenBank/DDBJ databases">
        <title>Pseudoalteromonas haloplanktis LL1 genome.</title>
        <authorList>
            <person name="Wu S."/>
        </authorList>
    </citation>
    <scope>NUCLEOTIDE SEQUENCE [LARGE SCALE GENOMIC DNA]</scope>
    <source>
        <strain evidence="12 13">LL1</strain>
    </source>
</reference>
<organism evidence="12 13">
    <name type="scientific">Pseudoalteromonas haloplanktis</name>
    <name type="common">Alteromonas haloplanktis</name>
    <dbReference type="NCBI Taxonomy" id="228"/>
    <lineage>
        <taxon>Bacteria</taxon>
        <taxon>Pseudomonadati</taxon>
        <taxon>Pseudomonadota</taxon>
        <taxon>Gammaproteobacteria</taxon>
        <taxon>Alteromonadales</taxon>
        <taxon>Pseudoalteromonadaceae</taxon>
        <taxon>Pseudoalteromonas</taxon>
    </lineage>
</organism>
<dbReference type="InterPro" id="IPR006657">
    <property type="entry name" value="MoPterin_dinucl-bd_dom"/>
</dbReference>
<protein>
    <submittedName>
        <fullName evidence="12">Nitrate reductase</fullName>
    </submittedName>
</protein>
<dbReference type="Proteomes" id="UP001226574">
    <property type="component" value="Unassembled WGS sequence"/>
</dbReference>
<evidence type="ECO:0000256" key="7">
    <source>
        <dbReference type="ARBA" id="ARBA00023002"/>
    </source>
</evidence>
<keyword evidence="5" id="KW-0500">Molybdenum</keyword>
<dbReference type="RefSeq" id="WP_309039669.1">
    <property type="nucleotide sequence ID" value="NZ_JAVIFY010000019.1"/>
</dbReference>
<comment type="cofactor">
    <cofactor evidence="2">
        <name>[4Fe-4S] cluster</name>
        <dbReference type="ChEBI" id="CHEBI:49883"/>
    </cofactor>
</comment>
<comment type="caution">
    <text evidence="12">The sequence shown here is derived from an EMBL/GenBank/DDBJ whole genome shotgun (WGS) entry which is preliminary data.</text>
</comment>
<keyword evidence="4" id="KW-0004">4Fe-4S</keyword>
<dbReference type="PROSITE" id="PS00551">
    <property type="entry name" value="MOLYBDOPTERIN_PROK_1"/>
    <property type="match status" value="1"/>
</dbReference>
<dbReference type="InterPro" id="IPR027467">
    <property type="entry name" value="MopterinOxRdtase_cofactor_BS"/>
</dbReference>
<dbReference type="InterPro" id="IPR006656">
    <property type="entry name" value="Mopterin_OxRdtase"/>
</dbReference>